<dbReference type="PANTHER" id="PTHR43467:SF2">
    <property type="entry name" value="COBALT-PRECORRIN-2 C(20)-METHYLTRANSFERASE"/>
    <property type="match status" value="1"/>
</dbReference>
<dbReference type="GO" id="GO:0032259">
    <property type="term" value="P:methylation"/>
    <property type="evidence" value="ECO:0007669"/>
    <property type="project" value="UniProtKB-KW"/>
</dbReference>
<evidence type="ECO:0000256" key="7">
    <source>
        <dbReference type="PIRNR" id="PIRNR036427"/>
    </source>
</evidence>
<dbReference type="InterPro" id="IPR012382">
    <property type="entry name" value="CobI/CbiL"/>
</dbReference>
<evidence type="ECO:0000256" key="2">
    <source>
        <dbReference type="ARBA" id="ARBA00005879"/>
    </source>
</evidence>
<dbReference type="OrthoDB" id="9804789at2"/>
<evidence type="ECO:0000256" key="6">
    <source>
        <dbReference type="ARBA" id="ARBA00022691"/>
    </source>
</evidence>
<dbReference type="InterPro" id="IPR000878">
    <property type="entry name" value="4pyrrol_Mease"/>
</dbReference>
<dbReference type="CDD" id="cd11645">
    <property type="entry name" value="Precorrin_2_C20_MT"/>
    <property type="match status" value="1"/>
</dbReference>
<reference evidence="9 10" key="1">
    <citation type="submission" date="2016-10" db="EMBL/GenBank/DDBJ databases">
        <authorList>
            <person name="de Groot N.N."/>
        </authorList>
    </citation>
    <scope>NUCLEOTIDE SEQUENCE [LARGE SCALE GENOMIC DNA]</scope>
    <source>
        <strain evidence="9 10">CGMCC 1.5070</strain>
    </source>
</reference>
<name>A0A1H8A418_9FIRM</name>
<dbReference type="InterPro" id="IPR035996">
    <property type="entry name" value="4pyrrol_Methylase_sf"/>
</dbReference>
<evidence type="ECO:0000313" key="10">
    <source>
        <dbReference type="Proteomes" id="UP000199158"/>
    </source>
</evidence>
<dbReference type="Proteomes" id="UP000199158">
    <property type="component" value="Unassembled WGS sequence"/>
</dbReference>
<proteinExistence type="inferred from homology"/>
<keyword evidence="10" id="KW-1185">Reference proteome</keyword>
<dbReference type="Pfam" id="PF00590">
    <property type="entry name" value="TP_methylase"/>
    <property type="match status" value="1"/>
</dbReference>
<evidence type="ECO:0000313" key="9">
    <source>
        <dbReference type="EMBL" id="SEM65440.1"/>
    </source>
</evidence>
<evidence type="ECO:0000256" key="4">
    <source>
        <dbReference type="ARBA" id="ARBA00022603"/>
    </source>
</evidence>
<dbReference type="PIRSF" id="PIRSF036427">
    <property type="entry name" value="Precrrn-2_mtase"/>
    <property type="match status" value="1"/>
</dbReference>
<evidence type="ECO:0000256" key="5">
    <source>
        <dbReference type="ARBA" id="ARBA00022679"/>
    </source>
</evidence>
<evidence type="ECO:0000256" key="1">
    <source>
        <dbReference type="ARBA" id="ARBA00004953"/>
    </source>
</evidence>
<keyword evidence="4 9" id="KW-0489">Methyltransferase</keyword>
<organism evidence="9 10">
    <name type="scientific">Hydrogenoanaerobacterium saccharovorans</name>
    <dbReference type="NCBI Taxonomy" id="474960"/>
    <lineage>
        <taxon>Bacteria</taxon>
        <taxon>Bacillati</taxon>
        <taxon>Bacillota</taxon>
        <taxon>Clostridia</taxon>
        <taxon>Eubacteriales</taxon>
        <taxon>Oscillospiraceae</taxon>
        <taxon>Hydrogenoanaerobacterium</taxon>
    </lineage>
</organism>
<dbReference type="SUPFAM" id="SSF53790">
    <property type="entry name" value="Tetrapyrrole methylase"/>
    <property type="match status" value="1"/>
</dbReference>
<sequence length="235" mass="25466">MNGTLYGIGVGPGDPELITMKAVRTIEHCEIVAVPKTGDGEGVALQIARGAVPNHLENKKIIELYMPMTRDKFLLNKNYDESAKVIAQLLKEGNNVAFLTLGDSTIYSTYTYIHKRIIAMGLAAQFVAGVPSFCAVAARLNVPLTEGAQPLHVLPASYKGAESGLDMRGTKILMKTGKAFDEVKQQLKARGQMKHAQMVQKCGMEGERVFCNLDDADDGASYFSVIVVKDEGDEA</sequence>
<keyword evidence="3" id="KW-0169">Cobalamin biosynthesis</keyword>
<comment type="similarity">
    <text evidence="2 7">Belongs to the precorrin methyltransferase family.</text>
</comment>
<dbReference type="InterPro" id="IPR014776">
    <property type="entry name" value="4pyrrole_Mease_sub2"/>
</dbReference>
<dbReference type="RefSeq" id="WP_092752432.1">
    <property type="nucleotide sequence ID" value="NZ_FOCG01000001.1"/>
</dbReference>
<protein>
    <submittedName>
        <fullName evidence="9">Precorrin-2/cobalt-factor-2 C20-methyltransferase</fullName>
    </submittedName>
</protein>
<dbReference type="GO" id="GO:0009236">
    <property type="term" value="P:cobalamin biosynthetic process"/>
    <property type="evidence" value="ECO:0007669"/>
    <property type="project" value="UniProtKB-UniRule"/>
</dbReference>
<keyword evidence="6" id="KW-0949">S-adenosyl-L-methionine</keyword>
<dbReference type="InterPro" id="IPR014777">
    <property type="entry name" value="4pyrrole_Mease_sub1"/>
</dbReference>
<dbReference type="AlphaFoldDB" id="A0A1H8A418"/>
<keyword evidence="5 9" id="KW-0808">Transferase</keyword>
<dbReference type="Gene3D" id="3.30.950.10">
    <property type="entry name" value="Methyltransferase, Cobalt-precorrin-4 Transmethylase, Domain 2"/>
    <property type="match status" value="1"/>
</dbReference>
<dbReference type="EMBL" id="FOCG01000001">
    <property type="protein sequence ID" value="SEM65440.1"/>
    <property type="molecule type" value="Genomic_DNA"/>
</dbReference>
<dbReference type="NCBIfam" id="TIGR01467">
    <property type="entry name" value="cobI_cbiL"/>
    <property type="match status" value="1"/>
</dbReference>
<dbReference type="Gene3D" id="3.40.1010.10">
    <property type="entry name" value="Cobalt-precorrin-4 Transmethylase, Domain 1"/>
    <property type="match status" value="1"/>
</dbReference>
<dbReference type="InterPro" id="IPR006364">
    <property type="entry name" value="CobI/CbiL/CobIJ_dom"/>
</dbReference>
<dbReference type="GO" id="GO:0030788">
    <property type="term" value="F:precorrin-2 C20-methyltransferase activity"/>
    <property type="evidence" value="ECO:0007669"/>
    <property type="project" value="InterPro"/>
</dbReference>
<dbReference type="UniPathway" id="UPA00148"/>
<gene>
    <name evidence="9" type="ORF">SAMN05216180_1102</name>
</gene>
<accession>A0A1H8A418</accession>
<dbReference type="PANTHER" id="PTHR43467">
    <property type="entry name" value="COBALT-PRECORRIN-2 C(20)-METHYLTRANSFERASE"/>
    <property type="match status" value="1"/>
</dbReference>
<dbReference type="STRING" id="474960.SAMN05216180_1102"/>
<feature type="domain" description="Tetrapyrrole methylase" evidence="8">
    <location>
        <begin position="4"/>
        <end position="216"/>
    </location>
</feature>
<evidence type="ECO:0000256" key="3">
    <source>
        <dbReference type="ARBA" id="ARBA00022573"/>
    </source>
</evidence>
<evidence type="ECO:0000259" key="8">
    <source>
        <dbReference type="Pfam" id="PF00590"/>
    </source>
</evidence>
<comment type="pathway">
    <text evidence="1">Cofactor biosynthesis; adenosylcobalamin biosynthesis.</text>
</comment>